<comment type="caution">
    <text evidence="4">The sequence shown here is derived from an EMBL/GenBank/DDBJ whole genome shotgun (WGS) entry which is preliminary data.</text>
</comment>
<dbReference type="Gene3D" id="3.90.25.10">
    <property type="entry name" value="UDP-galactose 4-epimerase, domain 1"/>
    <property type="match status" value="1"/>
</dbReference>
<name>A0ABQ1ZDL3_9BACL</name>
<dbReference type="InterPro" id="IPR036291">
    <property type="entry name" value="NAD(P)-bd_dom_sf"/>
</dbReference>
<dbReference type="Gene3D" id="3.40.50.720">
    <property type="entry name" value="NAD(P)-binding Rossmann-like Domain"/>
    <property type="match status" value="1"/>
</dbReference>
<protein>
    <recommendedName>
        <fullName evidence="2">dTDP-4-dehydrorhamnose reductase</fullName>
        <ecNumber evidence="2">1.1.1.133</ecNumber>
    </recommendedName>
</protein>
<dbReference type="EMBL" id="BMFU01000004">
    <property type="protein sequence ID" value="GGH58134.1"/>
    <property type="molecule type" value="Genomic_DNA"/>
</dbReference>
<accession>A0ABQ1ZDL3</accession>
<evidence type="ECO:0000313" key="5">
    <source>
        <dbReference type="Proteomes" id="UP000652153"/>
    </source>
</evidence>
<gene>
    <name evidence="4" type="ORF">GCM10008014_30450</name>
</gene>
<evidence type="ECO:0000256" key="2">
    <source>
        <dbReference type="RuleBase" id="RU364082"/>
    </source>
</evidence>
<feature type="domain" description="RmlD-like substrate binding" evidence="3">
    <location>
        <begin position="3"/>
        <end position="292"/>
    </location>
</feature>
<evidence type="ECO:0000259" key="3">
    <source>
        <dbReference type="Pfam" id="PF04321"/>
    </source>
</evidence>
<dbReference type="EC" id="1.1.1.133" evidence="2"/>
<dbReference type="Pfam" id="PF04321">
    <property type="entry name" value="RmlD_sub_bind"/>
    <property type="match status" value="1"/>
</dbReference>
<comment type="similarity">
    <text evidence="1 2">Belongs to the dTDP-4-dehydrorhamnose reductase family.</text>
</comment>
<comment type="function">
    <text evidence="2">Catalyzes the reduction of dTDP-6-deoxy-L-lyxo-4-hexulose to yield dTDP-L-rhamnose.</text>
</comment>
<proteinExistence type="inferred from homology"/>
<keyword evidence="2" id="KW-0560">Oxidoreductase</keyword>
<dbReference type="PANTHER" id="PTHR10491">
    <property type="entry name" value="DTDP-4-DEHYDRORHAMNOSE REDUCTASE"/>
    <property type="match status" value="1"/>
</dbReference>
<dbReference type="CDD" id="cd05254">
    <property type="entry name" value="dTDP_HR_like_SDR_e"/>
    <property type="match status" value="1"/>
</dbReference>
<organism evidence="4 5">
    <name type="scientific">Paenibacillus silvae</name>
    <dbReference type="NCBI Taxonomy" id="1325358"/>
    <lineage>
        <taxon>Bacteria</taxon>
        <taxon>Bacillati</taxon>
        <taxon>Bacillota</taxon>
        <taxon>Bacilli</taxon>
        <taxon>Bacillales</taxon>
        <taxon>Paenibacillaceae</taxon>
        <taxon>Paenibacillus</taxon>
    </lineage>
</organism>
<dbReference type="InterPro" id="IPR029903">
    <property type="entry name" value="RmlD-like-bd"/>
</dbReference>
<evidence type="ECO:0000256" key="1">
    <source>
        <dbReference type="ARBA" id="ARBA00010944"/>
    </source>
</evidence>
<dbReference type="PANTHER" id="PTHR10491:SF4">
    <property type="entry name" value="METHIONINE ADENOSYLTRANSFERASE 2 SUBUNIT BETA"/>
    <property type="match status" value="1"/>
</dbReference>
<comment type="pathway">
    <text evidence="2">Carbohydrate biosynthesis; dTDP-L-rhamnose biosynthesis.</text>
</comment>
<sequence length="301" mass="34913">MDRVLITGCGGMSGKAFYNKFSKDSTVKATDININEHWLSYLDVRDLEEYMIEADKFKPNVIIHLAALTDLEYCEENQENAYLTNVIGAENSVIVAKELQAKLVYISTAGIFDGEKEEYDDWDTPNPLNVYGRSKYLGEKYVVDNYDKYYVCRAGWMMGGGESKDKKFVKKIIEQINNGKKELYVVDDKLGTPTYTKDFANNIYELIKTNYFGVYNMVCEGDGSRFDVAKEILEVLNLTNEIKLTKVDSNYFKNEYFAQRPSSEKLINKKLMLRNLNRMGNWKQGLYDYLKNDYYDYVKTK</sequence>
<dbReference type="Proteomes" id="UP000652153">
    <property type="component" value="Unassembled WGS sequence"/>
</dbReference>
<keyword evidence="2" id="KW-0521">NADP</keyword>
<evidence type="ECO:0000313" key="4">
    <source>
        <dbReference type="EMBL" id="GGH58134.1"/>
    </source>
</evidence>
<dbReference type="InterPro" id="IPR005913">
    <property type="entry name" value="dTDP_dehydrorham_reduct"/>
</dbReference>
<keyword evidence="5" id="KW-1185">Reference proteome</keyword>
<dbReference type="SUPFAM" id="SSF51735">
    <property type="entry name" value="NAD(P)-binding Rossmann-fold domains"/>
    <property type="match status" value="1"/>
</dbReference>
<dbReference type="RefSeq" id="WP_188592994.1">
    <property type="nucleotide sequence ID" value="NZ_BMFU01000004.1"/>
</dbReference>
<reference evidence="5" key="1">
    <citation type="journal article" date="2019" name="Int. J. Syst. Evol. Microbiol.">
        <title>The Global Catalogue of Microorganisms (GCM) 10K type strain sequencing project: providing services to taxonomists for standard genome sequencing and annotation.</title>
        <authorList>
            <consortium name="The Broad Institute Genomics Platform"/>
            <consortium name="The Broad Institute Genome Sequencing Center for Infectious Disease"/>
            <person name="Wu L."/>
            <person name="Ma J."/>
        </authorList>
    </citation>
    <scope>NUCLEOTIDE SEQUENCE [LARGE SCALE GENOMIC DNA]</scope>
    <source>
        <strain evidence="5">CGMCC 1.12770</strain>
    </source>
</reference>